<organism evidence="1 2">
    <name type="scientific">Roseibacillus persicicus</name>
    <dbReference type="NCBI Taxonomy" id="454148"/>
    <lineage>
        <taxon>Bacteria</taxon>
        <taxon>Pseudomonadati</taxon>
        <taxon>Verrucomicrobiota</taxon>
        <taxon>Verrucomicrobiia</taxon>
        <taxon>Verrucomicrobiales</taxon>
        <taxon>Verrucomicrobiaceae</taxon>
        <taxon>Roseibacillus</taxon>
    </lineage>
</organism>
<reference evidence="1" key="2">
    <citation type="submission" date="2020-09" db="EMBL/GenBank/DDBJ databases">
        <authorList>
            <person name="Sun Q."/>
            <person name="Kim S."/>
        </authorList>
    </citation>
    <scope>NUCLEOTIDE SEQUENCE</scope>
    <source>
        <strain evidence="1">KCTC 12988</strain>
    </source>
</reference>
<dbReference type="InterPro" id="IPR005632">
    <property type="entry name" value="Chaperone_Skp"/>
</dbReference>
<comment type="caution">
    <text evidence="1">The sequence shown here is derived from an EMBL/GenBank/DDBJ whole genome shotgun (WGS) entry which is preliminary data.</text>
</comment>
<evidence type="ECO:0000313" key="2">
    <source>
        <dbReference type="Proteomes" id="UP000644507"/>
    </source>
</evidence>
<dbReference type="SMART" id="SM00935">
    <property type="entry name" value="OmpH"/>
    <property type="match status" value="1"/>
</dbReference>
<proteinExistence type="predicted"/>
<dbReference type="EMBL" id="BMXI01000011">
    <property type="protein sequence ID" value="GHC58293.1"/>
    <property type="molecule type" value="Genomic_DNA"/>
</dbReference>
<dbReference type="InterPro" id="IPR024930">
    <property type="entry name" value="Skp_dom_sf"/>
</dbReference>
<protein>
    <recommendedName>
        <fullName evidence="3">OmpH family outer membrane protein</fullName>
    </recommendedName>
</protein>
<dbReference type="Gene3D" id="3.30.910.20">
    <property type="entry name" value="Skp domain"/>
    <property type="match status" value="1"/>
</dbReference>
<reference evidence="1" key="1">
    <citation type="journal article" date="2014" name="Int. J. Syst. Evol. Microbiol.">
        <title>Complete genome sequence of Corynebacterium casei LMG S-19264T (=DSM 44701T), isolated from a smear-ripened cheese.</title>
        <authorList>
            <consortium name="US DOE Joint Genome Institute (JGI-PGF)"/>
            <person name="Walter F."/>
            <person name="Albersmeier A."/>
            <person name="Kalinowski J."/>
            <person name="Ruckert C."/>
        </authorList>
    </citation>
    <scope>NUCLEOTIDE SEQUENCE</scope>
    <source>
        <strain evidence="1">KCTC 12988</strain>
    </source>
</reference>
<name>A0A918TR22_9BACT</name>
<dbReference type="Proteomes" id="UP000644507">
    <property type="component" value="Unassembled WGS sequence"/>
</dbReference>
<evidence type="ECO:0008006" key="3">
    <source>
        <dbReference type="Google" id="ProtNLM"/>
    </source>
</evidence>
<accession>A0A918TR22</accession>
<keyword evidence="2" id="KW-1185">Reference proteome</keyword>
<dbReference type="Pfam" id="PF03938">
    <property type="entry name" value="OmpH"/>
    <property type="match status" value="1"/>
</dbReference>
<evidence type="ECO:0000313" key="1">
    <source>
        <dbReference type="EMBL" id="GHC58293.1"/>
    </source>
</evidence>
<gene>
    <name evidence="1" type="ORF">GCM10007100_26540</name>
</gene>
<dbReference type="GO" id="GO:0051082">
    <property type="term" value="F:unfolded protein binding"/>
    <property type="evidence" value="ECO:0007669"/>
    <property type="project" value="InterPro"/>
</dbReference>
<dbReference type="AlphaFoldDB" id="A0A918TR22"/>
<dbReference type="SUPFAM" id="SSF111384">
    <property type="entry name" value="OmpH-like"/>
    <property type="match status" value="1"/>
</dbReference>
<sequence>MVEVFIDDRRAGSFRLRWRGGNFQLRLVNFRLFACLALSTVCLYTATAQEGVTAAELPAVEEKFKVATVDIQSLFKSHPKTLSAEREIDLARAEIQKTSQLANNEIQEKKRVVDRRVLEIREGHATETEIAQAQRELPVLVRELQLAENEKLAERNSANQRLNEQMLRRMEGILAEIVEFVAKKGEAEGFDMVIDISGDNSSQVAPILFCRDAVDVTEMMRKELSKSTASKR</sequence>